<protein>
    <recommendedName>
        <fullName evidence="5">CAAX protease self-immunity</fullName>
    </recommendedName>
</protein>
<organism evidence="3 4">
    <name type="scientific">Solitalea koreensis</name>
    <dbReference type="NCBI Taxonomy" id="543615"/>
    <lineage>
        <taxon>Bacteria</taxon>
        <taxon>Pseudomonadati</taxon>
        <taxon>Bacteroidota</taxon>
        <taxon>Sphingobacteriia</taxon>
        <taxon>Sphingobacteriales</taxon>
        <taxon>Sphingobacteriaceae</taxon>
        <taxon>Solitalea</taxon>
    </lineage>
</organism>
<feature type="chain" id="PRO_5021884694" description="CAAX protease self-immunity" evidence="2">
    <location>
        <begin position="21"/>
        <end position="83"/>
    </location>
</feature>
<dbReference type="Proteomes" id="UP000315971">
    <property type="component" value="Unassembled WGS sequence"/>
</dbReference>
<evidence type="ECO:0000256" key="2">
    <source>
        <dbReference type="SAM" id="SignalP"/>
    </source>
</evidence>
<keyword evidence="1" id="KW-1133">Transmembrane helix</keyword>
<accession>A0A521DTQ3</accession>
<evidence type="ECO:0000313" key="4">
    <source>
        <dbReference type="Proteomes" id="UP000315971"/>
    </source>
</evidence>
<name>A0A521DTQ3_9SPHI</name>
<reference evidence="3 4" key="1">
    <citation type="submission" date="2017-05" db="EMBL/GenBank/DDBJ databases">
        <authorList>
            <person name="Varghese N."/>
            <person name="Submissions S."/>
        </authorList>
    </citation>
    <scope>NUCLEOTIDE SEQUENCE [LARGE SCALE GENOMIC DNA]</scope>
    <source>
        <strain evidence="3 4">DSM 21342</strain>
    </source>
</reference>
<keyword evidence="2" id="KW-0732">Signal</keyword>
<dbReference type="OrthoDB" id="287788at2"/>
<feature type="signal peptide" evidence="2">
    <location>
        <begin position="1"/>
        <end position="20"/>
    </location>
</feature>
<evidence type="ECO:0008006" key="5">
    <source>
        <dbReference type="Google" id="ProtNLM"/>
    </source>
</evidence>
<dbReference type="AlphaFoldDB" id="A0A521DTQ3"/>
<keyword evidence="1" id="KW-0472">Membrane</keyword>
<evidence type="ECO:0000256" key="1">
    <source>
        <dbReference type="SAM" id="Phobius"/>
    </source>
</evidence>
<proteinExistence type="predicted"/>
<feature type="transmembrane region" description="Helical" evidence="1">
    <location>
        <begin position="55"/>
        <end position="73"/>
    </location>
</feature>
<dbReference type="EMBL" id="FXSZ01000008">
    <property type="protein sequence ID" value="SMO74220.1"/>
    <property type="molecule type" value="Genomic_DNA"/>
</dbReference>
<sequence>MKKTFIFLILALLISNQCYCHPYNSEIKQNVIHNGIGLGSVVAVVLSWDRNKSILLAVLHAIFSWFYVIYFALTREPIKIKWW</sequence>
<keyword evidence="4" id="KW-1185">Reference proteome</keyword>
<evidence type="ECO:0000313" key="3">
    <source>
        <dbReference type="EMBL" id="SMO74220.1"/>
    </source>
</evidence>
<keyword evidence="1" id="KW-0812">Transmembrane</keyword>
<gene>
    <name evidence="3" type="ORF">SAMN06265350_10850</name>
</gene>
<feature type="transmembrane region" description="Helical" evidence="1">
    <location>
        <begin position="30"/>
        <end position="48"/>
    </location>
</feature>